<gene>
    <name evidence="2" type="ORF">VP1G_01391</name>
</gene>
<evidence type="ECO:0000313" key="2">
    <source>
        <dbReference type="EMBL" id="KUI54106.1"/>
    </source>
</evidence>
<feature type="domain" description="2EXR" evidence="1">
    <location>
        <begin position="20"/>
        <end position="124"/>
    </location>
</feature>
<sequence>MAGLDIVTRHRLKRIKQEGFPKFKQLPPELRRMIWKEAMPPYGIVPVLCAVRAPAPGEARHKRCLVLYPSERYYQGPDFIDRNRMIQALLATTRESQKEVHRCFPDVITYGDYKLLFHFKHDLIYITTPSYEVNLRDSLPKGLTFADGWNNKIHKVAVDTRVLRQWLGHLAGQRPPREGLLVQDARYINCFLDFVVACPNLKQVVFTCANGATLDVWNNVVYGHMIFECLSSCHLGVVLKEDTCYRDSGSVETNRNLINPARDIPLELSKLPGCAQGLRKVISGGADTSETEYSHLVKFGYPGLQDLDILTMVHVVPQLRDYCLQMEFD</sequence>
<dbReference type="EMBL" id="KN714671">
    <property type="protein sequence ID" value="KUI54106.1"/>
    <property type="molecule type" value="Genomic_DNA"/>
</dbReference>
<proteinExistence type="predicted"/>
<keyword evidence="3" id="KW-1185">Reference proteome</keyword>
<dbReference type="OrthoDB" id="5233847at2759"/>
<organism evidence="2 3">
    <name type="scientific">Cytospora mali</name>
    <name type="common">Apple Valsa canker fungus</name>
    <name type="synonym">Valsa mali</name>
    <dbReference type="NCBI Taxonomy" id="578113"/>
    <lineage>
        <taxon>Eukaryota</taxon>
        <taxon>Fungi</taxon>
        <taxon>Dikarya</taxon>
        <taxon>Ascomycota</taxon>
        <taxon>Pezizomycotina</taxon>
        <taxon>Sordariomycetes</taxon>
        <taxon>Sordariomycetidae</taxon>
        <taxon>Diaporthales</taxon>
        <taxon>Cytosporaceae</taxon>
        <taxon>Cytospora</taxon>
    </lineage>
</organism>
<evidence type="ECO:0000313" key="3">
    <source>
        <dbReference type="Proteomes" id="UP000078576"/>
    </source>
</evidence>
<reference evidence="3" key="1">
    <citation type="submission" date="2014-12" db="EMBL/GenBank/DDBJ databases">
        <title>Genome Sequence of Valsa Canker Pathogens Uncovers a Specific Adaption of Colonization on Woody Bark.</title>
        <authorList>
            <person name="Yin Z."/>
            <person name="Liu H."/>
            <person name="Gao X."/>
            <person name="Li Z."/>
            <person name="Song N."/>
            <person name="Ke X."/>
            <person name="Dai Q."/>
            <person name="Wu Y."/>
            <person name="Sun Y."/>
            <person name="Xu J.-R."/>
            <person name="Kang Z.K."/>
            <person name="Wang L."/>
            <person name="Huang L."/>
        </authorList>
    </citation>
    <scope>NUCLEOTIDE SEQUENCE [LARGE SCALE GENOMIC DNA]</scope>
    <source>
        <strain evidence="3">SXYL134</strain>
    </source>
</reference>
<protein>
    <recommendedName>
        <fullName evidence="1">2EXR domain-containing protein</fullName>
    </recommendedName>
</protein>
<dbReference type="InterPro" id="IPR045518">
    <property type="entry name" value="2EXR"/>
</dbReference>
<dbReference type="Pfam" id="PF20150">
    <property type="entry name" value="2EXR"/>
    <property type="match status" value="1"/>
</dbReference>
<dbReference type="Proteomes" id="UP000078576">
    <property type="component" value="Unassembled WGS sequence"/>
</dbReference>
<dbReference type="AlphaFoldDB" id="A0A194UR50"/>
<evidence type="ECO:0000259" key="1">
    <source>
        <dbReference type="Pfam" id="PF20150"/>
    </source>
</evidence>
<accession>A0A194UR50</accession>
<name>A0A194UR50_CYTMA</name>